<name>A0AA41ZBP5_9SPHN</name>
<organism evidence="2 3">
    <name type="scientific">Sphingomonas lycopersici</name>
    <dbReference type="NCBI Taxonomy" id="2951807"/>
    <lineage>
        <taxon>Bacteria</taxon>
        <taxon>Pseudomonadati</taxon>
        <taxon>Pseudomonadota</taxon>
        <taxon>Alphaproteobacteria</taxon>
        <taxon>Sphingomonadales</taxon>
        <taxon>Sphingomonadaceae</taxon>
        <taxon>Sphingomonas</taxon>
    </lineage>
</organism>
<dbReference type="AlphaFoldDB" id="A0AA41ZBP5"/>
<proteinExistence type="predicted"/>
<keyword evidence="3" id="KW-1185">Reference proteome</keyword>
<dbReference type="EMBL" id="JANFAV010000015">
    <property type="protein sequence ID" value="MCW6536678.1"/>
    <property type="molecule type" value="Genomic_DNA"/>
</dbReference>
<feature type="chain" id="PRO_5041383377" evidence="1">
    <location>
        <begin position="32"/>
        <end position="409"/>
    </location>
</feature>
<sequence>MKGPIVLQSLSRAVQGAALLLATIAATPSVASDHLDSPSVIADPRADIGDLFAWIAPDGRHLNLVMTIVGHSLSDKIAYAFHIDSGRRFGRTTATIDLVCRFANATAADCTLGKVDRARGDASYTEGLLSGGKSFRVYAGLRDDPFFNNVRGTRDMYNVATKALAGSARYDAANCPRFDAAQTAAIRDAWRHTNGGPPTNFLRGWTPDSIVVSVDLAPVTRGGPLIAVWASTRGPKGQIDRAARPLTGNALLVTLGSDDAQNEIKEQYNHASPATGAPFVAEIAKGIALYDGLDGRCGDSLLVDHNAPPARRYWPLARLLADDRLWINSRSSICTQLFAAERAALNGERALEKDCGGRTINYDAVNVYRSLLANGTTSGIDDGVHADEKVHSTSIFPFLAAPDPAVPGS</sequence>
<accession>A0AA41ZBP5</accession>
<protein>
    <submittedName>
        <fullName evidence="2">DUF4331 domain-containing protein</fullName>
    </submittedName>
</protein>
<keyword evidence="1" id="KW-0732">Signal</keyword>
<dbReference type="Pfam" id="PF14224">
    <property type="entry name" value="DUF4331"/>
    <property type="match status" value="1"/>
</dbReference>
<comment type="caution">
    <text evidence="2">The sequence shown here is derived from an EMBL/GenBank/DDBJ whole genome shotgun (WGS) entry which is preliminary data.</text>
</comment>
<gene>
    <name evidence="2" type="ORF">NEE01_18015</name>
</gene>
<feature type="signal peptide" evidence="1">
    <location>
        <begin position="1"/>
        <end position="31"/>
    </location>
</feature>
<evidence type="ECO:0000313" key="3">
    <source>
        <dbReference type="Proteomes" id="UP001165565"/>
    </source>
</evidence>
<dbReference type="RefSeq" id="WP_265270337.1">
    <property type="nucleotide sequence ID" value="NZ_JANFAV010000015.1"/>
</dbReference>
<dbReference type="Proteomes" id="UP001165565">
    <property type="component" value="Unassembled WGS sequence"/>
</dbReference>
<evidence type="ECO:0000313" key="2">
    <source>
        <dbReference type="EMBL" id="MCW6536678.1"/>
    </source>
</evidence>
<evidence type="ECO:0000256" key="1">
    <source>
        <dbReference type="SAM" id="SignalP"/>
    </source>
</evidence>
<dbReference type="InterPro" id="IPR025566">
    <property type="entry name" value="DUF4331"/>
</dbReference>
<reference evidence="2" key="1">
    <citation type="submission" date="2022-06" db="EMBL/GenBank/DDBJ databases">
        <title>Sphingomonas sp. nov. isolated from rhizosphere soil of tomato.</title>
        <authorList>
            <person name="Dong H."/>
            <person name="Gao R."/>
        </authorList>
    </citation>
    <scope>NUCLEOTIDE SEQUENCE</scope>
    <source>
        <strain evidence="2">MMSM24</strain>
    </source>
</reference>